<feature type="transmembrane region" description="Helical" evidence="2">
    <location>
        <begin position="14"/>
        <end position="39"/>
    </location>
</feature>
<evidence type="ECO:0000256" key="2">
    <source>
        <dbReference type="SAM" id="Phobius"/>
    </source>
</evidence>
<dbReference type="RefSeq" id="XP_056497095.1">
    <property type="nucleotide sequence ID" value="XM_056649964.1"/>
</dbReference>
<feature type="region of interest" description="Disordered" evidence="1">
    <location>
        <begin position="50"/>
        <end position="69"/>
    </location>
</feature>
<feature type="compositionally biased region" description="Gly residues" evidence="1">
    <location>
        <begin position="60"/>
        <end position="69"/>
    </location>
</feature>
<dbReference type="AlphaFoldDB" id="A0A9W9NLI3"/>
<evidence type="ECO:0000313" key="3">
    <source>
        <dbReference type="EMBL" id="KAJ5222172.1"/>
    </source>
</evidence>
<keyword evidence="4" id="KW-1185">Reference proteome</keyword>
<keyword evidence="2" id="KW-1133">Transmembrane helix</keyword>
<dbReference type="GeneID" id="81389131"/>
<evidence type="ECO:0000313" key="4">
    <source>
        <dbReference type="Proteomes" id="UP001147733"/>
    </source>
</evidence>
<dbReference type="Proteomes" id="UP001147733">
    <property type="component" value="Unassembled WGS sequence"/>
</dbReference>
<protein>
    <submittedName>
        <fullName evidence="3">Uncharacterized protein</fullName>
    </submittedName>
</protein>
<comment type="caution">
    <text evidence="3">The sequence shown here is derived from an EMBL/GenBank/DDBJ whole genome shotgun (WGS) entry which is preliminary data.</text>
</comment>
<keyword evidence="2" id="KW-0472">Membrane</keyword>
<sequence>MICPAGIFEAYVRLLWASLGGFFGWEALVMIDRLLYWVVGRKTRWEDMEQGEGMPAGDELGIGGGWEKI</sequence>
<proteinExistence type="predicted"/>
<keyword evidence="2" id="KW-0812">Transmembrane</keyword>
<gene>
    <name evidence="3" type="ORF">N7469_011059</name>
</gene>
<reference evidence="3" key="1">
    <citation type="submission" date="2022-11" db="EMBL/GenBank/DDBJ databases">
        <authorList>
            <person name="Petersen C."/>
        </authorList>
    </citation>
    <scope>NUCLEOTIDE SEQUENCE</scope>
    <source>
        <strain evidence="3">IBT 23319</strain>
    </source>
</reference>
<dbReference type="EMBL" id="JAPQKT010000009">
    <property type="protein sequence ID" value="KAJ5222172.1"/>
    <property type="molecule type" value="Genomic_DNA"/>
</dbReference>
<reference evidence="3" key="2">
    <citation type="journal article" date="2023" name="IMA Fungus">
        <title>Comparative genomic study of the Penicillium genus elucidates a diverse pangenome and 15 lateral gene transfer events.</title>
        <authorList>
            <person name="Petersen C."/>
            <person name="Sorensen T."/>
            <person name="Nielsen M.R."/>
            <person name="Sondergaard T.E."/>
            <person name="Sorensen J.L."/>
            <person name="Fitzpatrick D.A."/>
            <person name="Frisvad J.C."/>
            <person name="Nielsen K.L."/>
        </authorList>
    </citation>
    <scope>NUCLEOTIDE SEQUENCE</scope>
    <source>
        <strain evidence="3">IBT 23319</strain>
    </source>
</reference>
<name>A0A9W9NLI3_PENCI</name>
<evidence type="ECO:0000256" key="1">
    <source>
        <dbReference type="SAM" id="MobiDB-lite"/>
    </source>
</evidence>
<organism evidence="3 4">
    <name type="scientific">Penicillium citrinum</name>
    <dbReference type="NCBI Taxonomy" id="5077"/>
    <lineage>
        <taxon>Eukaryota</taxon>
        <taxon>Fungi</taxon>
        <taxon>Dikarya</taxon>
        <taxon>Ascomycota</taxon>
        <taxon>Pezizomycotina</taxon>
        <taxon>Eurotiomycetes</taxon>
        <taxon>Eurotiomycetidae</taxon>
        <taxon>Eurotiales</taxon>
        <taxon>Aspergillaceae</taxon>
        <taxon>Penicillium</taxon>
    </lineage>
</organism>
<accession>A0A9W9NLI3</accession>